<gene>
    <name evidence="1" type="ORF">CLV43_111200</name>
</gene>
<protein>
    <submittedName>
        <fullName evidence="1">Uncharacterized protein</fullName>
    </submittedName>
</protein>
<dbReference type="EMBL" id="PVTF01000011">
    <property type="protein sequence ID" value="PRY36828.1"/>
    <property type="molecule type" value="Genomic_DNA"/>
</dbReference>
<comment type="caution">
    <text evidence="1">The sequence shown here is derived from an EMBL/GenBank/DDBJ whole genome shotgun (WGS) entry which is preliminary data.</text>
</comment>
<keyword evidence="2" id="KW-1185">Reference proteome</keyword>
<reference evidence="1 2" key="1">
    <citation type="submission" date="2018-03" db="EMBL/GenBank/DDBJ databases">
        <title>Genomic Encyclopedia of Archaeal and Bacterial Type Strains, Phase II (KMG-II): from individual species to whole genera.</title>
        <authorList>
            <person name="Goeker M."/>
        </authorList>
    </citation>
    <scope>NUCLEOTIDE SEQUENCE [LARGE SCALE GENOMIC DNA]</scope>
    <source>
        <strain evidence="1 2">DSM 44720</strain>
    </source>
</reference>
<accession>A0A2T0STV5</accession>
<proteinExistence type="predicted"/>
<sequence>MDGDRIRFRARPVMPFPAKIDCVAVIDGDTITGKAAHPVTDLGFSGVRERS</sequence>
<organism evidence="1 2">
    <name type="scientific">Umezawaea tangerina</name>
    <dbReference type="NCBI Taxonomy" id="84725"/>
    <lineage>
        <taxon>Bacteria</taxon>
        <taxon>Bacillati</taxon>
        <taxon>Actinomycetota</taxon>
        <taxon>Actinomycetes</taxon>
        <taxon>Pseudonocardiales</taxon>
        <taxon>Pseudonocardiaceae</taxon>
        <taxon>Umezawaea</taxon>
    </lineage>
</organism>
<dbReference type="Proteomes" id="UP000239494">
    <property type="component" value="Unassembled WGS sequence"/>
</dbReference>
<dbReference type="AlphaFoldDB" id="A0A2T0STV5"/>
<name>A0A2T0STV5_9PSEU</name>
<evidence type="ECO:0000313" key="1">
    <source>
        <dbReference type="EMBL" id="PRY36828.1"/>
    </source>
</evidence>
<dbReference type="RefSeq" id="WP_170156127.1">
    <property type="nucleotide sequence ID" value="NZ_PVTF01000011.1"/>
</dbReference>
<evidence type="ECO:0000313" key="2">
    <source>
        <dbReference type="Proteomes" id="UP000239494"/>
    </source>
</evidence>